<dbReference type="RefSeq" id="WP_207652641.1">
    <property type="nucleotide sequence ID" value="NZ_FZOJ01000053.1"/>
</dbReference>
<reference evidence="1 2" key="1">
    <citation type="submission" date="2017-06" db="EMBL/GenBank/DDBJ databases">
        <authorList>
            <person name="Kim H.J."/>
            <person name="Triplett B.A."/>
        </authorList>
    </citation>
    <scope>NUCLEOTIDE SEQUENCE [LARGE SCALE GENOMIC DNA]</scope>
    <source>
        <strain evidence="1 2">SCA</strain>
    </source>
</reference>
<proteinExistence type="predicted"/>
<protein>
    <submittedName>
        <fullName evidence="1">Uncharacterized protein</fullName>
    </submittedName>
</protein>
<evidence type="ECO:0000313" key="2">
    <source>
        <dbReference type="Proteomes" id="UP000198304"/>
    </source>
</evidence>
<accession>A0A239KTM4</accession>
<dbReference type="AlphaFoldDB" id="A0A239KTM4"/>
<gene>
    <name evidence="1" type="ORF">SAMN05446037_105319</name>
</gene>
<sequence>KYSPYTSFMITGMFCKKHIYFDYKYYFENGKPKFHSVYDIKSDASGFNLASWKHIKAAVPKFSSDKSKATITVSGKWILGVAIKGYTIGASDAQDWTMSLTLK</sequence>
<keyword evidence="2" id="KW-1185">Reference proteome</keyword>
<dbReference type="EMBL" id="FZOJ01000053">
    <property type="protein sequence ID" value="SNT21405.1"/>
    <property type="molecule type" value="Genomic_DNA"/>
</dbReference>
<dbReference type="Proteomes" id="UP000198304">
    <property type="component" value="Unassembled WGS sequence"/>
</dbReference>
<feature type="non-terminal residue" evidence="1">
    <location>
        <position position="1"/>
    </location>
</feature>
<evidence type="ECO:0000313" key="1">
    <source>
        <dbReference type="EMBL" id="SNT21405.1"/>
    </source>
</evidence>
<organism evidence="1 2">
    <name type="scientific">Anaerovirgula multivorans</name>
    <dbReference type="NCBI Taxonomy" id="312168"/>
    <lineage>
        <taxon>Bacteria</taxon>
        <taxon>Bacillati</taxon>
        <taxon>Bacillota</taxon>
        <taxon>Clostridia</taxon>
        <taxon>Peptostreptococcales</taxon>
        <taxon>Natronincolaceae</taxon>
        <taxon>Anaerovirgula</taxon>
    </lineage>
</organism>
<name>A0A239KTM4_9FIRM</name>